<reference evidence="1" key="2">
    <citation type="submission" date="2015-06" db="UniProtKB">
        <authorList>
            <consortium name="EnsemblPlants"/>
        </authorList>
    </citation>
    <scope>IDENTIFICATION</scope>
    <source>
        <strain evidence="1">DM1-3 516 R44</strain>
    </source>
</reference>
<evidence type="ECO:0000313" key="2">
    <source>
        <dbReference type="Proteomes" id="UP000011115"/>
    </source>
</evidence>
<dbReference type="STRING" id="4113.M1C8P8"/>
<dbReference type="EnsemblPlants" id="PGSC0003DMT400062212">
    <property type="protein sequence ID" value="PGSC0003DMT400062212"/>
    <property type="gene ID" value="PGSC0003DMG401024210"/>
</dbReference>
<sequence length="143" mass="16178">MDSEEGTQQPQLVLAHKLFLLTHPDVNDLDKVRLREEVLEAVVSNDMAPLFETLVSKGVFSLNLEVLDPMRVKNADELKKLDENCLDSPNMLLHPCRILQKCTVFEGSDTPYDIFEEFEVPSNIGTQRQGVRIQKPDLSSPKS</sequence>
<dbReference type="Proteomes" id="UP000011115">
    <property type="component" value="Unassembled WGS sequence"/>
</dbReference>
<dbReference type="InParanoid" id="M1C8P8"/>
<keyword evidence="2" id="KW-1185">Reference proteome</keyword>
<evidence type="ECO:0000313" key="1">
    <source>
        <dbReference type="EnsemblPlants" id="PGSC0003DMT400062212"/>
    </source>
</evidence>
<protein>
    <submittedName>
        <fullName evidence="1">26S proteasome subunit RPN7</fullName>
    </submittedName>
</protein>
<proteinExistence type="predicted"/>
<reference evidence="2" key="1">
    <citation type="journal article" date="2011" name="Nature">
        <title>Genome sequence and analysis of the tuber crop potato.</title>
        <authorList>
            <consortium name="The Potato Genome Sequencing Consortium"/>
        </authorList>
    </citation>
    <scope>NUCLEOTIDE SEQUENCE [LARGE SCALE GENOMIC DNA]</scope>
    <source>
        <strain evidence="2">cv. DM1-3 516 R44</strain>
    </source>
</reference>
<organism evidence="1 2">
    <name type="scientific">Solanum tuberosum</name>
    <name type="common">Potato</name>
    <dbReference type="NCBI Taxonomy" id="4113"/>
    <lineage>
        <taxon>Eukaryota</taxon>
        <taxon>Viridiplantae</taxon>
        <taxon>Streptophyta</taxon>
        <taxon>Embryophyta</taxon>
        <taxon>Tracheophyta</taxon>
        <taxon>Spermatophyta</taxon>
        <taxon>Magnoliopsida</taxon>
        <taxon>eudicotyledons</taxon>
        <taxon>Gunneridae</taxon>
        <taxon>Pentapetalae</taxon>
        <taxon>asterids</taxon>
        <taxon>lamiids</taxon>
        <taxon>Solanales</taxon>
        <taxon>Solanaceae</taxon>
        <taxon>Solanoideae</taxon>
        <taxon>Solaneae</taxon>
        <taxon>Solanum</taxon>
    </lineage>
</organism>
<name>M1C8P8_SOLTU</name>
<dbReference type="eggNOG" id="KOG0687">
    <property type="taxonomic scope" value="Eukaryota"/>
</dbReference>
<dbReference type="AlphaFoldDB" id="M1C8P8"/>
<dbReference type="HOGENOM" id="CLU_1809637_0_0_1"/>
<dbReference type="PaxDb" id="4113-PGSC0003DMT400062212"/>
<accession>M1C8P8</accession>
<dbReference type="Gramene" id="PGSC0003DMT400062212">
    <property type="protein sequence ID" value="PGSC0003DMT400062212"/>
    <property type="gene ID" value="PGSC0003DMG401024210"/>
</dbReference>